<dbReference type="EMBL" id="CACQ02006827">
    <property type="protein sequence ID" value="CCF44339.1"/>
    <property type="molecule type" value="Genomic_DNA"/>
</dbReference>
<dbReference type="HOGENOM" id="CLU_2612448_0_0_1"/>
<keyword evidence="1" id="KW-1133">Transmembrane helix</keyword>
<keyword evidence="1" id="KW-0472">Membrane</keyword>
<evidence type="ECO:0000313" key="3">
    <source>
        <dbReference type="Proteomes" id="UP000007174"/>
    </source>
</evidence>
<feature type="transmembrane region" description="Helical" evidence="1">
    <location>
        <begin position="12"/>
        <end position="32"/>
    </location>
</feature>
<keyword evidence="1" id="KW-0812">Transmembrane</keyword>
<sequence>SLIVPVWSSDNPLPFFNVLYVCLFLANWPSTFRNTPCSPVMRPARLGSKCRLGYLGTCVCVCASVHQSHLPDDTREEDG</sequence>
<evidence type="ECO:0000256" key="1">
    <source>
        <dbReference type="SAM" id="Phobius"/>
    </source>
</evidence>
<reference evidence="3" key="1">
    <citation type="journal article" date="2012" name="Nat. Genet.">
        <title>Lifestyle transitions in plant pathogenic Colletotrichum fungi deciphered by genome and transcriptome analyses.</title>
        <authorList>
            <person name="O'Connell R.J."/>
            <person name="Thon M.R."/>
            <person name="Hacquard S."/>
            <person name="Amyotte S.G."/>
            <person name="Kleemann J."/>
            <person name="Torres M.F."/>
            <person name="Damm U."/>
            <person name="Buiate E.A."/>
            <person name="Epstein L."/>
            <person name="Alkan N."/>
            <person name="Altmueller J."/>
            <person name="Alvarado-Balderrama L."/>
            <person name="Bauser C.A."/>
            <person name="Becker C."/>
            <person name="Birren B.W."/>
            <person name="Chen Z."/>
            <person name="Choi J."/>
            <person name="Crouch J.A."/>
            <person name="Duvick J.P."/>
            <person name="Farman M.A."/>
            <person name="Gan P."/>
            <person name="Heiman D."/>
            <person name="Henrissat B."/>
            <person name="Howard R.J."/>
            <person name="Kabbage M."/>
            <person name="Koch C."/>
            <person name="Kracher B."/>
            <person name="Kubo Y."/>
            <person name="Law A.D."/>
            <person name="Lebrun M.-H."/>
            <person name="Lee Y.-H."/>
            <person name="Miyara I."/>
            <person name="Moore N."/>
            <person name="Neumann U."/>
            <person name="Nordstroem K."/>
            <person name="Panaccione D.G."/>
            <person name="Panstruga R."/>
            <person name="Place M."/>
            <person name="Proctor R.H."/>
            <person name="Prusky D."/>
            <person name="Rech G."/>
            <person name="Reinhardt R."/>
            <person name="Rollins J.A."/>
            <person name="Rounsley S."/>
            <person name="Schardl C.L."/>
            <person name="Schwartz D.C."/>
            <person name="Shenoy N."/>
            <person name="Shirasu K."/>
            <person name="Sikhakolli U.R."/>
            <person name="Stueber K."/>
            <person name="Sukno S.A."/>
            <person name="Sweigard J.A."/>
            <person name="Takano Y."/>
            <person name="Takahara H."/>
            <person name="Trail F."/>
            <person name="van der Does H.C."/>
            <person name="Voll L.M."/>
            <person name="Will I."/>
            <person name="Young S."/>
            <person name="Zeng Q."/>
            <person name="Zhang J."/>
            <person name="Zhou S."/>
            <person name="Dickman M.B."/>
            <person name="Schulze-Lefert P."/>
            <person name="Ver Loren van Themaat E."/>
            <person name="Ma L.-J."/>
            <person name="Vaillancourt L.J."/>
        </authorList>
    </citation>
    <scope>NUCLEOTIDE SEQUENCE [LARGE SCALE GENOMIC DNA]</scope>
    <source>
        <strain evidence="3">IMI 349063</strain>
    </source>
</reference>
<feature type="non-terminal residue" evidence="2">
    <location>
        <position position="1"/>
    </location>
</feature>
<organism evidence="2 3">
    <name type="scientific">Colletotrichum higginsianum (strain IMI 349063)</name>
    <name type="common">Crucifer anthracnose fungus</name>
    <dbReference type="NCBI Taxonomy" id="759273"/>
    <lineage>
        <taxon>Eukaryota</taxon>
        <taxon>Fungi</taxon>
        <taxon>Dikarya</taxon>
        <taxon>Ascomycota</taxon>
        <taxon>Pezizomycotina</taxon>
        <taxon>Sordariomycetes</taxon>
        <taxon>Hypocreomycetidae</taxon>
        <taxon>Glomerellales</taxon>
        <taxon>Glomerellaceae</taxon>
        <taxon>Colletotrichum</taxon>
        <taxon>Colletotrichum destructivum species complex</taxon>
    </lineage>
</organism>
<gene>
    <name evidence="2" type="ORF">CH063_13771</name>
</gene>
<dbReference type="Proteomes" id="UP000007174">
    <property type="component" value="Unassembled WGS sequence"/>
</dbReference>
<evidence type="ECO:0000313" key="2">
    <source>
        <dbReference type="EMBL" id="CCF44339.1"/>
    </source>
</evidence>
<accession>H1VVS8</accession>
<protein>
    <submittedName>
        <fullName evidence="2">Uncharacterized protein</fullName>
    </submittedName>
</protein>
<proteinExistence type="predicted"/>
<dbReference type="AlphaFoldDB" id="H1VVS8"/>
<name>H1VVS8_COLHI</name>